<dbReference type="FunFam" id="1.20.58.110:FF:000001">
    <property type="entry name" value="30S ribosomal protein S20"/>
    <property type="match status" value="1"/>
</dbReference>
<organism evidence="9 10">
    <name type="scientific">Schleiferilactobacillus shenzhenensis LY-73</name>
    <dbReference type="NCBI Taxonomy" id="1231336"/>
    <lineage>
        <taxon>Bacteria</taxon>
        <taxon>Bacillati</taxon>
        <taxon>Bacillota</taxon>
        <taxon>Bacilli</taxon>
        <taxon>Lactobacillales</taxon>
        <taxon>Lactobacillaceae</taxon>
        <taxon>Schleiferilactobacillus</taxon>
    </lineage>
</organism>
<dbReference type="eggNOG" id="COG0268">
    <property type="taxonomic scope" value="Bacteria"/>
</dbReference>
<dbReference type="PANTHER" id="PTHR33398">
    <property type="entry name" value="30S RIBOSOMAL PROTEIN S20"/>
    <property type="match status" value="1"/>
</dbReference>
<dbReference type="GO" id="GO:0070181">
    <property type="term" value="F:small ribosomal subunit rRNA binding"/>
    <property type="evidence" value="ECO:0007669"/>
    <property type="project" value="TreeGrafter"/>
</dbReference>
<evidence type="ECO:0000256" key="5">
    <source>
        <dbReference type="ARBA" id="ARBA00022980"/>
    </source>
</evidence>
<name>U4TNQ6_9LACO</name>
<keyword evidence="4 8" id="KW-0694">RNA-binding</keyword>
<keyword evidence="10" id="KW-1185">Reference proteome</keyword>
<dbReference type="InterPro" id="IPR036510">
    <property type="entry name" value="Ribosomal_bS20_sf"/>
</dbReference>
<dbReference type="HAMAP" id="MF_00500">
    <property type="entry name" value="Ribosomal_bS20"/>
    <property type="match status" value="1"/>
</dbReference>
<dbReference type="HOGENOM" id="CLU_160655_1_0_9"/>
<gene>
    <name evidence="8 9" type="primary">rpsT</name>
    <name evidence="9" type="ORF">L248_0200</name>
</gene>
<dbReference type="PANTHER" id="PTHR33398:SF1">
    <property type="entry name" value="SMALL RIBOSOMAL SUBUNIT PROTEIN BS20C"/>
    <property type="match status" value="1"/>
</dbReference>
<comment type="function">
    <text evidence="1 8">Binds directly to 16S ribosomal RNA.</text>
</comment>
<evidence type="ECO:0000256" key="2">
    <source>
        <dbReference type="ARBA" id="ARBA00007634"/>
    </source>
</evidence>
<accession>U4TNQ6</accession>
<dbReference type="EMBL" id="KI271582">
    <property type="protein sequence ID" value="ERL66521.1"/>
    <property type="molecule type" value="Genomic_DNA"/>
</dbReference>
<evidence type="ECO:0000256" key="4">
    <source>
        <dbReference type="ARBA" id="ARBA00022884"/>
    </source>
</evidence>
<dbReference type="GO" id="GO:0006412">
    <property type="term" value="P:translation"/>
    <property type="evidence" value="ECO:0007669"/>
    <property type="project" value="UniProtKB-UniRule"/>
</dbReference>
<dbReference type="GO" id="GO:0003735">
    <property type="term" value="F:structural constituent of ribosome"/>
    <property type="evidence" value="ECO:0007669"/>
    <property type="project" value="InterPro"/>
</dbReference>
<dbReference type="Proteomes" id="UP000030647">
    <property type="component" value="Unassembled WGS sequence"/>
</dbReference>
<dbReference type="GO" id="GO:0015935">
    <property type="term" value="C:small ribosomal subunit"/>
    <property type="evidence" value="ECO:0007669"/>
    <property type="project" value="TreeGrafter"/>
</dbReference>
<comment type="similarity">
    <text evidence="2 8">Belongs to the bacterial ribosomal protein bS20 family.</text>
</comment>
<dbReference type="AlphaFoldDB" id="U4TNQ6"/>
<dbReference type="OrthoDB" id="9808392at2"/>
<evidence type="ECO:0000256" key="6">
    <source>
        <dbReference type="ARBA" id="ARBA00023274"/>
    </source>
</evidence>
<dbReference type="RefSeq" id="WP_022528147.1">
    <property type="nucleotide sequence ID" value="NZ_KI271582.1"/>
</dbReference>
<evidence type="ECO:0000256" key="7">
    <source>
        <dbReference type="ARBA" id="ARBA00035136"/>
    </source>
</evidence>
<sequence>MPQIKSAIKRVKTAQKAQALNASQKSAMRTAIKKFEAASEANADNKQALYTEAISKIDWAHSKGLIHANTAARNKSRLTHLMNK</sequence>
<reference evidence="10" key="1">
    <citation type="journal article" date="2013" name="Genome Announc.">
        <title>Whole-Genome Sequencing of Lactobacillus shenzhenensis Strain LY-73T.</title>
        <authorList>
            <person name="Lin Z."/>
            <person name="Liu Z."/>
            <person name="Yang R."/>
            <person name="Zou Y."/>
            <person name="Wan D."/>
            <person name="Chen J."/>
            <person name="Guo M."/>
            <person name="Zhao J."/>
            <person name="Fang C."/>
            <person name="Yang R."/>
            <person name="Liu F."/>
        </authorList>
    </citation>
    <scope>NUCLEOTIDE SEQUENCE [LARGE SCALE GENOMIC DNA]</scope>
    <source>
        <strain evidence="10">LY-73</strain>
    </source>
</reference>
<dbReference type="GO" id="GO:0005829">
    <property type="term" value="C:cytosol"/>
    <property type="evidence" value="ECO:0007669"/>
    <property type="project" value="TreeGrafter"/>
</dbReference>
<evidence type="ECO:0000256" key="8">
    <source>
        <dbReference type="HAMAP-Rule" id="MF_00500"/>
    </source>
</evidence>
<evidence type="ECO:0000256" key="3">
    <source>
        <dbReference type="ARBA" id="ARBA00022730"/>
    </source>
</evidence>
<dbReference type="STRING" id="1231336.L248_0200"/>
<dbReference type="InterPro" id="IPR002583">
    <property type="entry name" value="Ribosomal_bS20"/>
</dbReference>
<protein>
    <recommendedName>
        <fullName evidence="7 8">Small ribosomal subunit protein bS20</fullName>
    </recommendedName>
</protein>
<keyword evidence="5 8" id="KW-0689">Ribosomal protein</keyword>
<evidence type="ECO:0000313" key="9">
    <source>
        <dbReference type="EMBL" id="ERL66521.1"/>
    </source>
</evidence>
<evidence type="ECO:0000256" key="1">
    <source>
        <dbReference type="ARBA" id="ARBA00003134"/>
    </source>
</evidence>
<proteinExistence type="inferred from homology"/>
<dbReference type="Pfam" id="PF01649">
    <property type="entry name" value="Ribosomal_S20p"/>
    <property type="match status" value="1"/>
</dbReference>
<dbReference type="SUPFAM" id="SSF46992">
    <property type="entry name" value="Ribosomal protein S20"/>
    <property type="match status" value="1"/>
</dbReference>
<keyword evidence="3 8" id="KW-0699">rRNA-binding</keyword>
<dbReference type="Gene3D" id="1.20.58.110">
    <property type="entry name" value="Ribosomal protein S20"/>
    <property type="match status" value="1"/>
</dbReference>
<dbReference type="NCBIfam" id="TIGR00029">
    <property type="entry name" value="S20"/>
    <property type="match status" value="1"/>
</dbReference>
<evidence type="ECO:0000313" key="10">
    <source>
        <dbReference type="Proteomes" id="UP000030647"/>
    </source>
</evidence>
<keyword evidence="6 8" id="KW-0687">Ribonucleoprotein</keyword>